<proteinExistence type="predicted"/>
<comment type="caution">
    <text evidence="1">The sequence shown here is derived from an EMBL/GenBank/DDBJ whole genome shotgun (WGS) entry which is preliminary data.</text>
</comment>
<dbReference type="SUPFAM" id="SSF51445">
    <property type="entry name" value="(Trans)glycosidases"/>
    <property type="match status" value="1"/>
</dbReference>
<dbReference type="EMBL" id="QRHA01000002">
    <property type="protein sequence ID" value="RDV27986.1"/>
    <property type="molecule type" value="Genomic_DNA"/>
</dbReference>
<evidence type="ECO:0000313" key="1">
    <source>
        <dbReference type="EMBL" id="RDV27986.1"/>
    </source>
</evidence>
<gene>
    <name evidence="1" type="ORF">DXV75_03180</name>
</gene>
<organism evidence="1 2">
    <name type="scientific">Alteromonas aestuariivivens</name>
    <dbReference type="NCBI Taxonomy" id="1938339"/>
    <lineage>
        <taxon>Bacteria</taxon>
        <taxon>Pseudomonadati</taxon>
        <taxon>Pseudomonadota</taxon>
        <taxon>Gammaproteobacteria</taxon>
        <taxon>Alteromonadales</taxon>
        <taxon>Alteromonadaceae</taxon>
        <taxon>Alteromonas/Salinimonas group</taxon>
        <taxon>Alteromonas</taxon>
    </lineage>
</organism>
<dbReference type="Proteomes" id="UP000256561">
    <property type="component" value="Unassembled WGS sequence"/>
</dbReference>
<dbReference type="AlphaFoldDB" id="A0A3D8MBY5"/>
<name>A0A3D8MBY5_9ALTE</name>
<reference evidence="2" key="1">
    <citation type="submission" date="2018-08" db="EMBL/GenBank/DDBJ databases">
        <authorList>
            <person name="Zhang J."/>
            <person name="Du Z.-J."/>
        </authorList>
    </citation>
    <scope>NUCLEOTIDE SEQUENCE [LARGE SCALE GENOMIC DNA]</scope>
    <source>
        <strain evidence="2">KCTC 52655</strain>
    </source>
</reference>
<protein>
    <recommendedName>
        <fullName evidence="3">Glycoside hydrolase family 5 domain-containing protein</fullName>
    </recommendedName>
</protein>
<dbReference type="InterPro" id="IPR017853">
    <property type="entry name" value="GH"/>
</dbReference>
<evidence type="ECO:0008006" key="3">
    <source>
        <dbReference type="Google" id="ProtNLM"/>
    </source>
</evidence>
<accession>A0A3D8MBY5</accession>
<sequence>MLVYGAFGVSLCSAKTAIGVNVNGLGTQLEDLSPDGMLARSGTVWVRMFVDMSKHRGKSLAEIQNDPSISNFKALHSQGYKTIINLKWATKGRDFPGPDTQGRLDDFDVMRKVLASAGAENIDIVVVGNEPFRETNIPFRDQDMTDWYKRMANEIKNFRTNNSHNFDIYMGAFNNLHKIIERTTVLTDLMQFAKNSSWIAGIDLHTHHENIEEWQEVLDYASSQIRPDQDILVTEFSLMRWFKSHNAQQLATSYANKYYPEGTTNQIWQELLVLQGEKDSQRWHHFNAMHDFANSQKHYLKNVFRDYFHQPQYPVRIATFALRQNRFLNYNIKADAWIYNGIFCFSTCSGEEKNFLWSADFTSLPKQ</sequence>
<evidence type="ECO:0000313" key="2">
    <source>
        <dbReference type="Proteomes" id="UP000256561"/>
    </source>
</evidence>
<keyword evidence="2" id="KW-1185">Reference proteome</keyword>